<keyword evidence="2 5" id="KW-0812">Transmembrane</keyword>
<feature type="domain" description="Methyltransferase type 11" evidence="6">
    <location>
        <begin position="1103"/>
        <end position="1189"/>
    </location>
</feature>
<sequence>MVAVAFLLVRRFAPEAAGSGIQEVEGALGGLRDIRWQRVIPVKFVSGVLAIGSGLVLGREGPTIHIGGCVSRMVGEKVKATSETMNTLVAAGAAAGLSAAFSAPLAGVFFVTEEMQSRFKYTFVSLHAIVIASVTSNLAIEEVFGMGPALPIRLDVVLPEGAFPISTLASVPSNLILGVIMGICGVGFNAVLLTWLRVTDRLSPRTMLLAASGFGALAGALLMTWPNYVRGGEVMVQEVFMSPPALGLLLILIAIRVPMTFISYSAGVPGGIFAPMLALGTLIGFTFGHFTGELIPYNELNPGAFAVAAMGGLFAATVRAPLTGIVLVAELTSSFELLPAMIITCVTASITAQWLGSKPIYESLLARTLENEGQRVIAGWGFWGVVLAISFACSHSVAQEASSDAAVEPPLEFVLNVGGKDMPVRLDEPFELEGGDGKQVLTLSVGDTRLFDKSGIKFRYPRHFAFEADLEDPTFQGWTLDGNSTVMMLFLAPDTDDAATMRDEFVETMVEQFGEDQTSVSNTSVLLEGEVVNGRRIEALIADVTLRQDILGLVTPEGALILVIQDTLDDDGSSTVETTGHVMQYQHEQRSIHHRRAFLGRASLGLGSLALSSLLGPAAVAEDGGTTRDAISGSPGVVDPLHFAPRAKRVIFLCMSGGPSHLETFDFKPTLEKMNGQPMPESFTSGQPIAQLQGQALSCLGPMFKFNRHGKSGQQISDALPHIATIADDIAIVRSMVTEAINHDPAHTFMNTGSTIPGRPSMGSWLTYGLGTETVELPGFVVLTSQGGRNPQPIASRQWHSGFLPGRYQGVPFHSHGDPVHYVANPPGVSRRQQGDLVETVESLNRLAAQQVADPEITTRIKQYELAFQMQASVPQLMDLSDEPQWMLDRYGTKGADGSFAANCLLARRLAERGVRFIHLYHRGWDHHNDLVPFMHECAGHVDQATAALVNDLKQRGMLDDTLIVWGGEFGRTPMSQSNKGNKPGRDHHIKGFSMWLAGGGIKGGVTHGATDELGYASVEDVVHVNDLHATMLHLLGIDHRKLTYRAQGRDYRLTDARKAFMTSGDFSNQAEAYRRSRPGYPPALVERLIARANVHPTDSIADIGAGTGILTEILSGRGFKITAVEPNAPMRSDVKALPDVVWREGAFESTGLDDSSQQWVVAAQAFHWADPSRALPELRRILAPGGKFTALWNNRLNDDEPVVKWTRDAICRHVPDFTHAYRDREWGEVMFSTGDFCDPIYDEENHTVAMDRERYVDLWRSHHRLAEIAGPERLKALLDDLIEYLQQNKVERVDVPYRCRSWTVTRA</sequence>
<keyword evidence="3 5" id="KW-1133">Transmembrane helix</keyword>
<evidence type="ECO:0000313" key="9">
    <source>
        <dbReference type="EMBL" id="CAL4759289.1"/>
    </source>
</evidence>
<dbReference type="GO" id="GO:0008757">
    <property type="term" value="F:S-adenosylmethionine-dependent methyltransferase activity"/>
    <property type="evidence" value="ECO:0007669"/>
    <property type="project" value="InterPro"/>
</dbReference>
<dbReference type="PANTHER" id="PTHR43737">
    <property type="entry name" value="BLL7424 PROTEIN"/>
    <property type="match status" value="1"/>
</dbReference>
<dbReference type="SUPFAM" id="SSF53649">
    <property type="entry name" value="Alkaline phosphatase-like"/>
    <property type="match status" value="1"/>
</dbReference>
<feature type="transmembrane region" description="Helical" evidence="5">
    <location>
        <begin position="123"/>
        <end position="140"/>
    </location>
</feature>
<proteinExistence type="predicted"/>
<dbReference type="Gene3D" id="3.40.50.150">
    <property type="entry name" value="Vaccinia Virus protein VP39"/>
    <property type="match status" value="1"/>
</dbReference>
<dbReference type="Pfam" id="PF00654">
    <property type="entry name" value="Voltage_CLC"/>
    <property type="match status" value="1"/>
</dbReference>
<dbReference type="Pfam" id="PF08241">
    <property type="entry name" value="Methyltransf_11"/>
    <property type="match status" value="1"/>
</dbReference>
<feature type="transmembrane region" description="Helical" evidence="5">
    <location>
        <begin position="245"/>
        <end position="264"/>
    </location>
</feature>
<organism evidence="7">
    <name type="scientific">Cladocopium goreaui</name>
    <dbReference type="NCBI Taxonomy" id="2562237"/>
    <lineage>
        <taxon>Eukaryota</taxon>
        <taxon>Sar</taxon>
        <taxon>Alveolata</taxon>
        <taxon>Dinophyceae</taxon>
        <taxon>Suessiales</taxon>
        <taxon>Symbiodiniaceae</taxon>
        <taxon>Cladocopium</taxon>
    </lineage>
</organism>
<evidence type="ECO:0000256" key="1">
    <source>
        <dbReference type="ARBA" id="ARBA00004141"/>
    </source>
</evidence>
<dbReference type="Gene3D" id="3.40.720.10">
    <property type="entry name" value="Alkaline Phosphatase, subunit A"/>
    <property type="match status" value="1"/>
</dbReference>
<accession>A0A9P1FFI5</accession>
<dbReference type="CDD" id="cd02440">
    <property type="entry name" value="AdoMet_MTases"/>
    <property type="match status" value="1"/>
</dbReference>
<dbReference type="SUPFAM" id="SSF53335">
    <property type="entry name" value="S-adenosyl-L-methionine-dependent methyltransferases"/>
    <property type="match status" value="1"/>
</dbReference>
<feature type="transmembrane region" description="Helical" evidence="5">
    <location>
        <begin position="304"/>
        <end position="328"/>
    </location>
</feature>
<dbReference type="InterPro" id="IPR001807">
    <property type="entry name" value="ClC"/>
</dbReference>
<feature type="transmembrane region" description="Helical" evidence="5">
    <location>
        <begin position="175"/>
        <end position="196"/>
    </location>
</feature>
<dbReference type="InterPro" id="IPR013216">
    <property type="entry name" value="Methyltransf_11"/>
</dbReference>
<comment type="subcellular location">
    <subcellularLocation>
        <location evidence="1">Membrane</location>
        <topology evidence="1">Multi-pass membrane protein</topology>
    </subcellularLocation>
</comment>
<evidence type="ECO:0000313" key="7">
    <source>
        <dbReference type="EMBL" id="CAI3971977.1"/>
    </source>
</evidence>
<dbReference type="GO" id="GO:0016020">
    <property type="term" value="C:membrane"/>
    <property type="evidence" value="ECO:0007669"/>
    <property type="project" value="UniProtKB-SubCell"/>
</dbReference>
<evidence type="ECO:0000256" key="3">
    <source>
        <dbReference type="ARBA" id="ARBA00022989"/>
    </source>
</evidence>
<feature type="transmembrane region" description="Helical" evidence="5">
    <location>
        <begin position="208"/>
        <end position="225"/>
    </location>
</feature>
<dbReference type="PANTHER" id="PTHR43737:SF1">
    <property type="entry name" value="DUF1501 DOMAIN-CONTAINING PROTEIN"/>
    <property type="match status" value="1"/>
</dbReference>
<dbReference type="EMBL" id="CAMXCT010000001">
    <property type="protein sequence ID" value="CAI3971977.1"/>
    <property type="molecule type" value="Genomic_DNA"/>
</dbReference>
<reference evidence="8" key="2">
    <citation type="submission" date="2024-04" db="EMBL/GenBank/DDBJ databases">
        <authorList>
            <person name="Chen Y."/>
            <person name="Shah S."/>
            <person name="Dougan E. K."/>
            <person name="Thang M."/>
            <person name="Chan C."/>
        </authorList>
    </citation>
    <scope>NUCLEOTIDE SEQUENCE [LARGE SCALE GENOMIC DNA]</scope>
</reference>
<dbReference type="OrthoDB" id="66144at2759"/>
<dbReference type="NCBIfam" id="NF003640">
    <property type="entry name" value="PRK05277.1"/>
    <property type="match status" value="1"/>
</dbReference>
<reference evidence="7" key="1">
    <citation type="submission" date="2022-10" db="EMBL/GenBank/DDBJ databases">
        <authorList>
            <person name="Chen Y."/>
            <person name="Dougan E. K."/>
            <person name="Chan C."/>
            <person name="Rhodes N."/>
            <person name="Thang M."/>
        </authorList>
    </citation>
    <scope>NUCLEOTIDE SEQUENCE</scope>
</reference>
<feature type="transmembrane region" description="Helical" evidence="5">
    <location>
        <begin position="335"/>
        <end position="356"/>
    </location>
</feature>
<dbReference type="PRINTS" id="PR00762">
    <property type="entry name" value="CLCHANNEL"/>
</dbReference>
<evidence type="ECO:0000259" key="6">
    <source>
        <dbReference type="Pfam" id="PF08241"/>
    </source>
</evidence>
<evidence type="ECO:0000313" key="10">
    <source>
        <dbReference type="Proteomes" id="UP001152797"/>
    </source>
</evidence>
<dbReference type="Pfam" id="PF07394">
    <property type="entry name" value="DUF1501"/>
    <property type="match status" value="1"/>
</dbReference>
<dbReference type="Gene3D" id="1.10.3080.10">
    <property type="entry name" value="Clc chloride channel"/>
    <property type="match status" value="1"/>
</dbReference>
<feature type="transmembrane region" description="Helical" evidence="5">
    <location>
        <begin position="88"/>
        <end position="111"/>
    </location>
</feature>
<dbReference type="InterPro" id="IPR029063">
    <property type="entry name" value="SAM-dependent_MTases_sf"/>
</dbReference>
<keyword evidence="4 5" id="KW-0472">Membrane</keyword>
<dbReference type="CDD" id="cd01031">
    <property type="entry name" value="EriC"/>
    <property type="match status" value="1"/>
</dbReference>
<dbReference type="EMBL" id="CAMXCT020000001">
    <property type="protein sequence ID" value="CAL1125352.1"/>
    <property type="molecule type" value="Genomic_DNA"/>
</dbReference>
<protein>
    <submittedName>
        <fullName evidence="9">H(+)/Cl(-) exchange transporter ClcA</fullName>
    </submittedName>
</protein>
<comment type="caution">
    <text evidence="7">The sequence shown here is derived from an EMBL/GenBank/DDBJ whole genome shotgun (WGS) entry which is preliminary data.</text>
</comment>
<dbReference type="Proteomes" id="UP001152797">
    <property type="component" value="Unassembled WGS sequence"/>
</dbReference>
<gene>
    <name evidence="7" type="ORF">C1SCF055_LOCUS567</name>
</gene>
<evidence type="ECO:0000256" key="4">
    <source>
        <dbReference type="ARBA" id="ARBA00023136"/>
    </source>
</evidence>
<dbReference type="SUPFAM" id="SSF81340">
    <property type="entry name" value="Clc chloride channel"/>
    <property type="match status" value="1"/>
</dbReference>
<evidence type="ECO:0000256" key="5">
    <source>
        <dbReference type="SAM" id="Phobius"/>
    </source>
</evidence>
<name>A0A9P1FFI5_9DINO</name>
<dbReference type="InterPro" id="IPR014743">
    <property type="entry name" value="Cl-channel_core"/>
</dbReference>
<dbReference type="InterPro" id="IPR010869">
    <property type="entry name" value="DUF1501"/>
</dbReference>
<keyword evidence="10" id="KW-1185">Reference proteome</keyword>
<evidence type="ECO:0000256" key="2">
    <source>
        <dbReference type="ARBA" id="ARBA00022692"/>
    </source>
</evidence>
<dbReference type="GO" id="GO:0015108">
    <property type="term" value="F:chloride transmembrane transporter activity"/>
    <property type="evidence" value="ECO:0007669"/>
    <property type="project" value="InterPro"/>
</dbReference>
<dbReference type="EMBL" id="CAMXCT030000001">
    <property type="protein sequence ID" value="CAL4759289.1"/>
    <property type="molecule type" value="Genomic_DNA"/>
</dbReference>
<feature type="transmembrane region" description="Helical" evidence="5">
    <location>
        <begin position="271"/>
        <end position="292"/>
    </location>
</feature>
<dbReference type="InterPro" id="IPR017850">
    <property type="entry name" value="Alkaline_phosphatase_core_sf"/>
</dbReference>
<evidence type="ECO:0000313" key="8">
    <source>
        <dbReference type="EMBL" id="CAL1125352.1"/>
    </source>
</evidence>